<gene>
    <name evidence="13" type="primary">IL7R</name>
    <name evidence="13" type="ORF">RLOC_00010821</name>
</gene>
<dbReference type="InterPro" id="IPR013783">
    <property type="entry name" value="Ig-like_fold"/>
</dbReference>
<proteinExistence type="inferred from homology"/>
<evidence type="ECO:0000256" key="8">
    <source>
        <dbReference type="ARBA" id="ARBA00023136"/>
    </source>
</evidence>
<dbReference type="InterPro" id="IPR003531">
    <property type="entry name" value="Hempt_rcpt_S_F1_CS"/>
</dbReference>
<evidence type="ECO:0000256" key="1">
    <source>
        <dbReference type="ARBA" id="ARBA00004167"/>
    </source>
</evidence>
<evidence type="ECO:0000256" key="10">
    <source>
        <dbReference type="ARBA" id="ARBA00023170"/>
    </source>
</evidence>
<dbReference type="AlphaFoldDB" id="A0A218UVK6"/>
<comment type="similarity">
    <text evidence="2">Belongs to the type I cytokine receptor family. Type 4 subfamily.</text>
</comment>
<feature type="domain" description="IL-7Ralpha fibronectin type III" evidence="12">
    <location>
        <begin position="101"/>
        <end position="195"/>
    </location>
</feature>
<evidence type="ECO:0000256" key="6">
    <source>
        <dbReference type="ARBA" id="ARBA00022843"/>
    </source>
</evidence>
<evidence type="ECO:0000256" key="4">
    <source>
        <dbReference type="ARBA" id="ARBA00022692"/>
    </source>
</evidence>
<protein>
    <submittedName>
        <fullName evidence="13">Interleukin-7 receptor subunit alpha</fullName>
    </submittedName>
</protein>
<dbReference type="STRING" id="299123.ENSLSDP00000014516"/>
<keyword evidence="4 11" id="KW-0812">Transmembrane</keyword>
<feature type="transmembrane region" description="Helical" evidence="11">
    <location>
        <begin position="309"/>
        <end position="333"/>
    </location>
</feature>
<dbReference type="Gene3D" id="2.60.40.10">
    <property type="entry name" value="Immunoglobulins"/>
    <property type="match status" value="1"/>
</dbReference>
<keyword evidence="10 13" id="KW-0675">Receptor</keyword>
<evidence type="ECO:0000256" key="5">
    <source>
        <dbReference type="ARBA" id="ARBA00022729"/>
    </source>
</evidence>
<dbReference type="EMBL" id="MUZQ01000116">
    <property type="protein sequence ID" value="OWK57795.1"/>
    <property type="molecule type" value="Genomic_DNA"/>
</dbReference>
<reference evidence="13 14" key="1">
    <citation type="submission" date="2017-05" db="EMBL/GenBank/DDBJ databases">
        <title>Genome of assembly of the Bengalese finch, Lonchura striata domestica.</title>
        <authorList>
            <person name="Colquitt B.M."/>
            <person name="Brainard M.S."/>
        </authorList>
    </citation>
    <scope>NUCLEOTIDE SEQUENCE [LARGE SCALE GENOMIC DNA]</scope>
    <source>
        <strain evidence="13">White83orange57</strain>
    </source>
</reference>
<name>A0A218UVK6_9PASE</name>
<dbReference type="GO" id="GO:0004896">
    <property type="term" value="F:cytokine receptor activity"/>
    <property type="evidence" value="ECO:0007669"/>
    <property type="project" value="InterPro"/>
</dbReference>
<accession>A0A218UVK6</accession>
<evidence type="ECO:0000256" key="3">
    <source>
        <dbReference type="ARBA" id="ARBA00022553"/>
    </source>
</evidence>
<comment type="subcellular location">
    <subcellularLocation>
        <location evidence="1">Membrane</location>
        <topology evidence="1">Single-pass membrane protein</topology>
    </subcellularLocation>
</comment>
<sequence length="528" mass="60069">MEEAPCLKEDQEAQQLLPTMTSLRKVPPAPSPRLDHGYLCQQGLGLRYEKSPGLSLTNSSLAAMYFGAPHSKDLSGQQRTEQGMIEHNPLTQERGLWTLGDDEPDNFDIDCFSQLEIKDSFSSLTCNFTELSPYNTNYTLSLCTKEDNNYACSNMKKQEDVFFLQFIDILSNRDVCMYSETKRRVCRSLVVTDIVKPEVPFAINITYEREANEYLIRYCTPHSRKKYLKDKLVHQVAYRQKEGIWKTIESPYLQIKLLGKNLENEASYEVKVRSQPNGDYFKGIWSEWSTSKSFWTAREQHSIERYSSVVMVIFSILGFMLSVVMIALIIVFWKNRIKPAVWPNLPDHKKTLEQLCKKPKNNFDISFNPESFGYVHIHKVDGLWAKAELENFLQPSTAPETSFPEKFRSGSDVKVSPVMAEKPNLNLPVSYEGVWPAEALCRLLGPSQFAVTEGSCGSSTYEVCHSNRVPLHSTGFNLSSTCPLGLSGQPHPEPLNDDTGSQMLPNGDMRSPNNEEAYVTMSNFYKIQ</sequence>
<keyword evidence="14" id="KW-1185">Reference proteome</keyword>
<dbReference type="GO" id="GO:0046427">
    <property type="term" value="P:positive regulation of receptor signaling pathway via JAK-STAT"/>
    <property type="evidence" value="ECO:0007669"/>
    <property type="project" value="TreeGrafter"/>
</dbReference>
<dbReference type="PANTHER" id="PTHR23037:SF27">
    <property type="entry name" value="INTERLEUKIN-7 RECEPTOR SUBUNIT ALPHA"/>
    <property type="match status" value="1"/>
</dbReference>
<evidence type="ECO:0000313" key="14">
    <source>
        <dbReference type="Proteomes" id="UP000197619"/>
    </source>
</evidence>
<dbReference type="Proteomes" id="UP000197619">
    <property type="component" value="Unassembled WGS sequence"/>
</dbReference>
<evidence type="ECO:0000256" key="9">
    <source>
        <dbReference type="ARBA" id="ARBA00023157"/>
    </source>
</evidence>
<comment type="caution">
    <text evidence="13">The sequence shown here is derived from an EMBL/GenBank/DDBJ whole genome shotgun (WGS) entry which is preliminary data.</text>
</comment>
<evidence type="ECO:0000256" key="2">
    <source>
        <dbReference type="ARBA" id="ARBA00008280"/>
    </source>
</evidence>
<evidence type="ECO:0000256" key="7">
    <source>
        <dbReference type="ARBA" id="ARBA00022989"/>
    </source>
</evidence>
<dbReference type="Gene3D" id="2.60.40.1870">
    <property type="match status" value="1"/>
</dbReference>
<keyword evidence="3" id="KW-0597">Phosphoprotein</keyword>
<evidence type="ECO:0000256" key="11">
    <source>
        <dbReference type="SAM" id="Phobius"/>
    </source>
</evidence>
<dbReference type="Pfam" id="PF18447">
    <property type="entry name" value="FN3_7"/>
    <property type="match status" value="1"/>
</dbReference>
<keyword evidence="6" id="KW-0832">Ubl conjugation</keyword>
<dbReference type="PANTHER" id="PTHR23037">
    <property type="entry name" value="CYTOKINE RECEPTOR"/>
    <property type="match status" value="1"/>
</dbReference>
<dbReference type="PROSITE" id="PS01355">
    <property type="entry name" value="HEMATOPO_REC_S_F1"/>
    <property type="match status" value="1"/>
</dbReference>
<dbReference type="GO" id="GO:0009897">
    <property type="term" value="C:external side of plasma membrane"/>
    <property type="evidence" value="ECO:0007669"/>
    <property type="project" value="TreeGrafter"/>
</dbReference>
<dbReference type="InterPro" id="IPR040997">
    <property type="entry name" value="FN3_7"/>
</dbReference>
<keyword evidence="7 11" id="KW-1133">Transmembrane helix</keyword>
<evidence type="ECO:0000259" key="12">
    <source>
        <dbReference type="Pfam" id="PF18447"/>
    </source>
</evidence>
<keyword evidence="9" id="KW-1015">Disulfide bond</keyword>
<dbReference type="GO" id="GO:0030097">
    <property type="term" value="P:hemopoiesis"/>
    <property type="evidence" value="ECO:0007669"/>
    <property type="project" value="TreeGrafter"/>
</dbReference>
<dbReference type="SUPFAM" id="SSF49265">
    <property type="entry name" value="Fibronectin type III"/>
    <property type="match status" value="1"/>
</dbReference>
<organism evidence="13 14">
    <name type="scientific">Lonchura striata</name>
    <name type="common">white-rumped munia</name>
    <dbReference type="NCBI Taxonomy" id="40157"/>
    <lineage>
        <taxon>Eukaryota</taxon>
        <taxon>Metazoa</taxon>
        <taxon>Chordata</taxon>
        <taxon>Craniata</taxon>
        <taxon>Vertebrata</taxon>
        <taxon>Euteleostomi</taxon>
        <taxon>Archelosauria</taxon>
        <taxon>Archosauria</taxon>
        <taxon>Dinosauria</taxon>
        <taxon>Saurischia</taxon>
        <taxon>Theropoda</taxon>
        <taxon>Coelurosauria</taxon>
        <taxon>Aves</taxon>
        <taxon>Neognathae</taxon>
        <taxon>Neoaves</taxon>
        <taxon>Telluraves</taxon>
        <taxon>Australaves</taxon>
        <taxon>Passeriformes</taxon>
        <taxon>Passeroidea</taxon>
        <taxon>Estrildidae</taxon>
        <taxon>Estrildinae</taxon>
        <taxon>Lonchura</taxon>
    </lineage>
</organism>
<keyword evidence="8 11" id="KW-0472">Membrane</keyword>
<evidence type="ECO:0000313" key="13">
    <source>
        <dbReference type="EMBL" id="OWK57795.1"/>
    </source>
</evidence>
<keyword evidence="5" id="KW-0732">Signal</keyword>
<dbReference type="InterPro" id="IPR036116">
    <property type="entry name" value="FN3_sf"/>
</dbReference>